<organism evidence="21 22">
    <name type="scientific">Candidatus Sulfotelmatobacter kueseliae</name>
    <dbReference type="NCBI Taxonomy" id="2042962"/>
    <lineage>
        <taxon>Bacteria</taxon>
        <taxon>Pseudomonadati</taxon>
        <taxon>Acidobacteriota</taxon>
        <taxon>Terriglobia</taxon>
        <taxon>Terriglobales</taxon>
        <taxon>Candidatus Korobacteraceae</taxon>
        <taxon>Candidatus Sulfotelmatobacter</taxon>
    </lineage>
</organism>
<evidence type="ECO:0000256" key="3">
    <source>
        <dbReference type="ARBA" id="ARBA00004496"/>
    </source>
</evidence>
<accession>A0A2U3KUD9</accession>
<keyword evidence="19" id="KW-0472">Membrane</keyword>
<comment type="function">
    <text evidence="17">Member of the two-component regulatory system NreB/NreC involved in the control of dissimilatory nitrate/nitrite reduction in response to oxygen. NreB functions as a direct oxygen sensor histidine kinase which is autophosphorylated, in the absence of oxygen, probably at the conserved histidine residue, and transfers its phosphate group probably to a conserved aspartate residue of NreC. NreB/NreC activates the expression of the nitrate (narGHJI) and nitrite (nir) reductase operons, as well as the putative nitrate transporter gene narT.</text>
</comment>
<feature type="domain" description="Histidine kinase" evidence="20">
    <location>
        <begin position="404"/>
        <end position="600"/>
    </location>
</feature>
<dbReference type="GO" id="GO:0000155">
    <property type="term" value="F:phosphorelay sensor kinase activity"/>
    <property type="evidence" value="ECO:0007669"/>
    <property type="project" value="InterPro"/>
</dbReference>
<evidence type="ECO:0000256" key="18">
    <source>
        <dbReference type="ARBA" id="ARBA00030800"/>
    </source>
</evidence>
<comment type="subcellular location">
    <subcellularLocation>
        <location evidence="3">Cytoplasm</location>
    </subcellularLocation>
</comment>
<protein>
    <recommendedName>
        <fullName evidence="5">Oxygen sensor histidine kinase NreB</fullName>
        <ecNumber evidence="4">2.7.13.3</ecNumber>
    </recommendedName>
    <alternativeName>
        <fullName evidence="18">Nitrogen regulation protein B</fullName>
    </alternativeName>
</protein>
<keyword evidence="14" id="KW-0408">Iron</keyword>
<evidence type="ECO:0000256" key="5">
    <source>
        <dbReference type="ARBA" id="ARBA00017322"/>
    </source>
</evidence>
<keyword evidence="7" id="KW-0963">Cytoplasm</keyword>
<dbReference type="Gene3D" id="1.20.5.1930">
    <property type="match status" value="1"/>
</dbReference>
<keyword evidence="8" id="KW-0597">Phosphoprotein</keyword>
<evidence type="ECO:0000256" key="6">
    <source>
        <dbReference type="ARBA" id="ARBA00022485"/>
    </source>
</evidence>
<dbReference type="EC" id="2.7.13.3" evidence="4"/>
<evidence type="ECO:0000313" key="21">
    <source>
        <dbReference type="EMBL" id="SPF43189.1"/>
    </source>
</evidence>
<feature type="transmembrane region" description="Helical" evidence="19">
    <location>
        <begin position="136"/>
        <end position="155"/>
    </location>
</feature>
<dbReference type="Proteomes" id="UP000238701">
    <property type="component" value="Unassembled WGS sequence"/>
</dbReference>
<dbReference type="PROSITE" id="PS50109">
    <property type="entry name" value="HIS_KIN"/>
    <property type="match status" value="1"/>
</dbReference>
<feature type="transmembrane region" description="Helical" evidence="19">
    <location>
        <begin position="88"/>
        <end position="105"/>
    </location>
</feature>
<dbReference type="Pfam" id="PF07730">
    <property type="entry name" value="HisKA_3"/>
    <property type="match status" value="1"/>
</dbReference>
<feature type="transmembrane region" description="Helical" evidence="19">
    <location>
        <begin position="111"/>
        <end position="129"/>
    </location>
</feature>
<gene>
    <name evidence="21" type="ORF">SBA1_480059</name>
</gene>
<name>A0A2U3KUD9_9BACT</name>
<evidence type="ECO:0000256" key="19">
    <source>
        <dbReference type="SAM" id="Phobius"/>
    </source>
</evidence>
<dbReference type="InterPro" id="IPR036890">
    <property type="entry name" value="HATPase_C_sf"/>
</dbReference>
<keyword evidence="9" id="KW-0808">Transferase</keyword>
<feature type="transmembrane region" description="Helical" evidence="19">
    <location>
        <begin position="29"/>
        <end position="45"/>
    </location>
</feature>
<keyword evidence="19" id="KW-1133">Transmembrane helix</keyword>
<dbReference type="GO" id="GO:0005737">
    <property type="term" value="C:cytoplasm"/>
    <property type="evidence" value="ECO:0007669"/>
    <property type="project" value="UniProtKB-SubCell"/>
</dbReference>
<proteinExistence type="predicted"/>
<dbReference type="PANTHER" id="PTHR24421">
    <property type="entry name" value="NITRATE/NITRITE SENSOR PROTEIN NARX-RELATED"/>
    <property type="match status" value="1"/>
</dbReference>
<dbReference type="PANTHER" id="PTHR24421:SF10">
    <property type="entry name" value="NITRATE_NITRITE SENSOR PROTEIN NARQ"/>
    <property type="match status" value="1"/>
</dbReference>
<sequence>MPSYAERYRQSWRLQIAPDPSETRRVERWLATARVFLAAAALAAIRMDPTELGHSWAAYGLFVFYLANGILIMMLLRRRQQSTAAFRVLVHAGDIVWPALISIFAEGPRSPFFLFFFFVLAAAAYRWGLWETLGTAAAEVALLWMGGFVLLHGWLGPGGSPALRQFLGLRVNLPEFEPERLFMLSVYLIVMGLLLGYLAEQQKSLRAEKTVITRFLSRVRVEDGLTGTMQRIFQETAAMYGASRLLVASQESHSHRVFLGELNKASDGAFGEFRWLDSKPADASTYLDDFPGEVCHAASKKGRWFILALDRDGNPLPAADPSSISRVRDAQTFGSLITVAFLFGEEWRGRVFLFDPFWQGEKQEELRFLLNLVQQVGPAIYNVYLLHRLRRRAGAAERARVARELHDGAVQSLIAVEMQVDVLRRQAEAKRPISEELGRIQGLLREEVLKLRELMQQMKAIDVDAQRLLGVLSDAVERFQRETGISARFVTDVEELDMPQRVCREVLRIVQEGLVNVRKHSGARHALVRLGCSRDQWNLTIEDDGKGFPFAGRLNHDQMESVGKGPMIIKERVRLIAGELTVESTPGKGTRLEITLPREEVPHEF</sequence>
<dbReference type="InterPro" id="IPR011712">
    <property type="entry name" value="Sig_transdc_His_kin_sub3_dim/P"/>
</dbReference>
<keyword evidence="15" id="KW-0902">Two-component regulatory system</keyword>
<comment type="cofactor">
    <cofactor evidence="2">
        <name>[4Fe-4S] cluster</name>
        <dbReference type="ChEBI" id="CHEBI:49883"/>
    </cofactor>
</comment>
<dbReference type="InterPro" id="IPR050482">
    <property type="entry name" value="Sensor_HK_TwoCompSys"/>
</dbReference>
<evidence type="ECO:0000256" key="9">
    <source>
        <dbReference type="ARBA" id="ARBA00022679"/>
    </source>
</evidence>
<dbReference type="GO" id="GO:0046872">
    <property type="term" value="F:metal ion binding"/>
    <property type="evidence" value="ECO:0007669"/>
    <property type="project" value="UniProtKB-KW"/>
</dbReference>
<evidence type="ECO:0000256" key="12">
    <source>
        <dbReference type="ARBA" id="ARBA00022777"/>
    </source>
</evidence>
<reference evidence="22" key="1">
    <citation type="submission" date="2018-02" db="EMBL/GenBank/DDBJ databases">
        <authorList>
            <person name="Hausmann B."/>
        </authorList>
    </citation>
    <scope>NUCLEOTIDE SEQUENCE [LARGE SCALE GENOMIC DNA]</scope>
    <source>
        <strain evidence="22">Peat soil MAG SbA1</strain>
    </source>
</reference>
<evidence type="ECO:0000256" key="15">
    <source>
        <dbReference type="ARBA" id="ARBA00023012"/>
    </source>
</evidence>
<evidence type="ECO:0000313" key="22">
    <source>
        <dbReference type="Proteomes" id="UP000238701"/>
    </source>
</evidence>
<evidence type="ECO:0000256" key="17">
    <source>
        <dbReference type="ARBA" id="ARBA00024827"/>
    </source>
</evidence>
<evidence type="ECO:0000256" key="14">
    <source>
        <dbReference type="ARBA" id="ARBA00023004"/>
    </source>
</evidence>
<keyword evidence="10" id="KW-0479">Metal-binding</keyword>
<dbReference type="Pfam" id="PF02518">
    <property type="entry name" value="HATPase_c"/>
    <property type="match status" value="1"/>
</dbReference>
<dbReference type="GO" id="GO:0046983">
    <property type="term" value="F:protein dimerization activity"/>
    <property type="evidence" value="ECO:0007669"/>
    <property type="project" value="InterPro"/>
</dbReference>
<dbReference type="GO" id="GO:0016020">
    <property type="term" value="C:membrane"/>
    <property type="evidence" value="ECO:0007669"/>
    <property type="project" value="InterPro"/>
</dbReference>
<dbReference type="Gene3D" id="3.30.565.10">
    <property type="entry name" value="Histidine kinase-like ATPase, C-terminal domain"/>
    <property type="match status" value="1"/>
</dbReference>
<evidence type="ECO:0000256" key="13">
    <source>
        <dbReference type="ARBA" id="ARBA00022840"/>
    </source>
</evidence>
<dbReference type="OrthoDB" id="103958at2"/>
<keyword evidence="12 21" id="KW-0418">Kinase</keyword>
<feature type="transmembrane region" description="Helical" evidence="19">
    <location>
        <begin position="57"/>
        <end position="76"/>
    </location>
</feature>
<evidence type="ECO:0000256" key="10">
    <source>
        <dbReference type="ARBA" id="ARBA00022723"/>
    </source>
</evidence>
<dbReference type="AlphaFoldDB" id="A0A2U3KUD9"/>
<dbReference type="GO" id="GO:0005524">
    <property type="term" value="F:ATP binding"/>
    <property type="evidence" value="ECO:0007669"/>
    <property type="project" value="UniProtKB-KW"/>
</dbReference>
<feature type="transmembrane region" description="Helical" evidence="19">
    <location>
        <begin position="181"/>
        <end position="199"/>
    </location>
</feature>
<keyword evidence="16" id="KW-0411">Iron-sulfur</keyword>
<keyword evidence="19" id="KW-0812">Transmembrane</keyword>
<dbReference type="InterPro" id="IPR005467">
    <property type="entry name" value="His_kinase_dom"/>
</dbReference>
<dbReference type="PRINTS" id="PR00344">
    <property type="entry name" value="BCTRLSENSOR"/>
</dbReference>
<dbReference type="InterPro" id="IPR004358">
    <property type="entry name" value="Sig_transdc_His_kin-like_C"/>
</dbReference>
<evidence type="ECO:0000256" key="2">
    <source>
        <dbReference type="ARBA" id="ARBA00001966"/>
    </source>
</evidence>
<dbReference type="InterPro" id="IPR003594">
    <property type="entry name" value="HATPase_dom"/>
</dbReference>
<evidence type="ECO:0000256" key="8">
    <source>
        <dbReference type="ARBA" id="ARBA00022553"/>
    </source>
</evidence>
<dbReference type="CDD" id="cd16917">
    <property type="entry name" value="HATPase_UhpB-NarQ-NarX-like"/>
    <property type="match status" value="1"/>
</dbReference>
<evidence type="ECO:0000256" key="4">
    <source>
        <dbReference type="ARBA" id="ARBA00012438"/>
    </source>
</evidence>
<comment type="catalytic activity">
    <reaction evidence="1">
        <text>ATP + protein L-histidine = ADP + protein N-phospho-L-histidine.</text>
        <dbReference type="EC" id="2.7.13.3"/>
    </reaction>
</comment>
<evidence type="ECO:0000256" key="16">
    <source>
        <dbReference type="ARBA" id="ARBA00023014"/>
    </source>
</evidence>
<keyword evidence="13" id="KW-0067">ATP-binding</keyword>
<dbReference type="GO" id="GO:0051539">
    <property type="term" value="F:4 iron, 4 sulfur cluster binding"/>
    <property type="evidence" value="ECO:0007669"/>
    <property type="project" value="UniProtKB-KW"/>
</dbReference>
<keyword evidence="11" id="KW-0547">Nucleotide-binding</keyword>
<keyword evidence="6" id="KW-0004">4Fe-4S</keyword>
<evidence type="ECO:0000259" key="20">
    <source>
        <dbReference type="PROSITE" id="PS50109"/>
    </source>
</evidence>
<evidence type="ECO:0000256" key="11">
    <source>
        <dbReference type="ARBA" id="ARBA00022741"/>
    </source>
</evidence>
<evidence type="ECO:0000256" key="1">
    <source>
        <dbReference type="ARBA" id="ARBA00000085"/>
    </source>
</evidence>
<dbReference type="SUPFAM" id="SSF55874">
    <property type="entry name" value="ATPase domain of HSP90 chaperone/DNA topoisomerase II/histidine kinase"/>
    <property type="match status" value="1"/>
</dbReference>
<evidence type="ECO:0000256" key="7">
    <source>
        <dbReference type="ARBA" id="ARBA00022490"/>
    </source>
</evidence>
<dbReference type="EMBL" id="OMOD01000142">
    <property type="protein sequence ID" value="SPF43189.1"/>
    <property type="molecule type" value="Genomic_DNA"/>
</dbReference>